<comment type="caution">
    <text evidence="1">The sequence shown here is derived from an EMBL/GenBank/DDBJ whole genome shotgun (WGS) entry which is preliminary data.</text>
</comment>
<protein>
    <recommendedName>
        <fullName evidence="3">Type II toxin-antitoxin system HicB family antitoxin</fullName>
    </recommendedName>
</protein>
<evidence type="ECO:0008006" key="3">
    <source>
        <dbReference type="Google" id="ProtNLM"/>
    </source>
</evidence>
<dbReference type="EMBL" id="NRRL01000067">
    <property type="protein sequence ID" value="MBK1669934.1"/>
    <property type="molecule type" value="Genomic_DNA"/>
</dbReference>
<name>A0ABS1DJI8_9PROT</name>
<evidence type="ECO:0000313" key="2">
    <source>
        <dbReference type="Proteomes" id="UP001296873"/>
    </source>
</evidence>
<keyword evidence="2" id="KW-1185">Reference proteome</keyword>
<dbReference type="Proteomes" id="UP001296873">
    <property type="component" value="Unassembled WGS sequence"/>
</dbReference>
<sequence>MKITYPAKFDADEDGRVLVTFRDLPEAATDGVDIDEARREAADALTSALMFRMKYREEVPGPTRRQQGEELVTPDTGVAMKIALYISMREHGVTAAELTRRLGVDNREIQRILNPQHATKVARMAEAITATGSSVVVELHEADKVA</sequence>
<dbReference type="RefSeq" id="WP_200342278.1">
    <property type="nucleotide sequence ID" value="NZ_NRRL01000067.1"/>
</dbReference>
<reference evidence="1 2" key="1">
    <citation type="journal article" date="2020" name="Microorganisms">
        <title>Osmotic Adaptation and Compatible Solute Biosynthesis of Phototrophic Bacteria as Revealed from Genome Analyses.</title>
        <authorList>
            <person name="Imhoff J.F."/>
            <person name="Rahn T."/>
            <person name="Kunzel S."/>
            <person name="Keller A."/>
            <person name="Neulinger S.C."/>
        </authorList>
    </citation>
    <scope>NUCLEOTIDE SEQUENCE [LARGE SCALE GENOMIC DNA]</scope>
    <source>
        <strain evidence="1 2">DSM 9895</strain>
    </source>
</reference>
<proteinExistence type="predicted"/>
<evidence type="ECO:0000313" key="1">
    <source>
        <dbReference type="EMBL" id="MBK1669934.1"/>
    </source>
</evidence>
<organism evidence="1 2">
    <name type="scientific">Rhodovibrio sodomensis</name>
    <dbReference type="NCBI Taxonomy" id="1088"/>
    <lineage>
        <taxon>Bacteria</taxon>
        <taxon>Pseudomonadati</taxon>
        <taxon>Pseudomonadota</taxon>
        <taxon>Alphaproteobacteria</taxon>
        <taxon>Rhodospirillales</taxon>
        <taxon>Rhodovibrionaceae</taxon>
        <taxon>Rhodovibrio</taxon>
    </lineage>
</organism>
<dbReference type="Gene3D" id="3.30.160.250">
    <property type="match status" value="1"/>
</dbReference>
<dbReference type="SUPFAM" id="SSF143100">
    <property type="entry name" value="TTHA1013/TTHA0281-like"/>
    <property type="match status" value="1"/>
</dbReference>
<accession>A0ABS1DJI8</accession>
<dbReference type="InterPro" id="IPR035069">
    <property type="entry name" value="TTHA1013/TTHA0281-like"/>
</dbReference>
<gene>
    <name evidence="1" type="ORF">CKO28_18015</name>
</gene>